<reference evidence="1 2" key="1">
    <citation type="submission" date="2018-07" db="EMBL/GenBank/DDBJ databases">
        <title>Chitinophaga K2CV101002-2 sp. nov., isolated from a monsoon evergreen broad-leaved forest soil.</title>
        <authorList>
            <person name="Lv Y."/>
        </authorList>
    </citation>
    <scope>NUCLEOTIDE SEQUENCE [LARGE SCALE GENOMIC DNA]</scope>
    <source>
        <strain evidence="1 2">GDMCC 1.1288</strain>
    </source>
</reference>
<proteinExistence type="predicted"/>
<comment type="caution">
    <text evidence="1">The sequence shown here is derived from an EMBL/GenBank/DDBJ whole genome shotgun (WGS) entry which is preliminary data.</text>
</comment>
<gene>
    <name evidence="1" type="ORF">DVR12_19690</name>
</gene>
<name>A0A3E1Y5F1_9BACT</name>
<dbReference type="AlphaFoldDB" id="A0A3E1Y5F1"/>
<evidence type="ECO:0000313" key="2">
    <source>
        <dbReference type="Proteomes" id="UP000260644"/>
    </source>
</evidence>
<evidence type="ECO:0000313" key="1">
    <source>
        <dbReference type="EMBL" id="RFS19955.1"/>
    </source>
</evidence>
<dbReference type="Proteomes" id="UP000260644">
    <property type="component" value="Unassembled WGS sequence"/>
</dbReference>
<organism evidence="1 2">
    <name type="scientific">Chitinophaga silvatica</name>
    <dbReference type="NCBI Taxonomy" id="2282649"/>
    <lineage>
        <taxon>Bacteria</taxon>
        <taxon>Pseudomonadati</taxon>
        <taxon>Bacteroidota</taxon>
        <taxon>Chitinophagia</taxon>
        <taxon>Chitinophagales</taxon>
        <taxon>Chitinophagaceae</taxon>
        <taxon>Chitinophaga</taxon>
    </lineage>
</organism>
<dbReference type="RefSeq" id="WP_116977516.1">
    <property type="nucleotide sequence ID" value="NZ_QPMM01000011.1"/>
</dbReference>
<protein>
    <submittedName>
        <fullName evidence="1">Uncharacterized protein</fullName>
    </submittedName>
</protein>
<accession>A0A3E1Y5F1</accession>
<sequence>MKPSILIISGVLIILLSSCDHIPSSSKQIVTAPPAAINDDQLFRTTFSVLQKSVKENNKELIKTLIHFPLPTTNDGELDGEIHYNEFNDYYSDIFHKEVRRLLPMADEDNIQEIDSNTTDAYYKILKQTIDSASKLYEVYIQYPEKRNNSESYFAFVFGRIYGEYKVVGYYAKWPVKTNF</sequence>
<dbReference type="PROSITE" id="PS51257">
    <property type="entry name" value="PROKAR_LIPOPROTEIN"/>
    <property type="match status" value="1"/>
</dbReference>
<keyword evidence="2" id="KW-1185">Reference proteome</keyword>
<dbReference type="EMBL" id="QPMM01000011">
    <property type="protein sequence ID" value="RFS19955.1"/>
    <property type="molecule type" value="Genomic_DNA"/>
</dbReference>
<dbReference type="OrthoDB" id="796239at2"/>